<dbReference type="InterPro" id="IPR036165">
    <property type="entry name" value="YefM-like_sf"/>
</dbReference>
<evidence type="ECO:0000256" key="1">
    <source>
        <dbReference type="ARBA" id="ARBA00009981"/>
    </source>
</evidence>
<comment type="function">
    <text evidence="2">Antitoxin component of a type II toxin-antitoxin (TA) system.</text>
</comment>
<organism evidence="3 4">
    <name type="scientific">Spirosoma rhododendri</name>
    <dbReference type="NCBI Taxonomy" id="2728024"/>
    <lineage>
        <taxon>Bacteria</taxon>
        <taxon>Pseudomonadati</taxon>
        <taxon>Bacteroidota</taxon>
        <taxon>Cytophagia</taxon>
        <taxon>Cytophagales</taxon>
        <taxon>Cytophagaceae</taxon>
        <taxon>Spirosoma</taxon>
    </lineage>
</organism>
<evidence type="ECO:0000256" key="2">
    <source>
        <dbReference type="RuleBase" id="RU362080"/>
    </source>
</evidence>
<name>A0A7L5DYL2_9BACT</name>
<dbReference type="KEGG" id="srho:HH216_24995"/>
<evidence type="ECO:0000313" key="3">
    <source>
        <dbReference type="EMBL" id="QJD81688.1"/>
    </source>
</evidence>
<dbReference type="NCBIfam" id="TIGR01552">
    <property type="entry name" value="phd_fam"/>
    <property type="match status" value="1"/>
</dbReference>
<gene>
    <name evidence="3" type="ORF">HH216_24995</name>
</gene>
<dbReference type="Proteomes" id="UP000501128">
    <property type="component" value="Plasmid unnamed1"/>
</dbReference>
<comment type="similarity">
    <text evidence="1 2">Belongs to the phD/YefM antitoxin family.</text>
</comment>
<dbReference type="InterPro" id="IPR006442">
    <property type="entry name" value="Antitoxin_Phd/YefM"/>
</dbReference>
<dbReference type="SUPFAM" id="SSF143120">
    <property type="entry name" value="YefM-like"/>
    <property type="match status" value="1"/>
</dbReference>
<dbReference type="EMBL" id="CP051678">
    <property type="protein sequence ID" value="QJD81688.1"/>
    <property type="molecule type" value="Genomic_DNA"/>
</dbReference>
<accession>A0A7L5DYL2</accession>
<protein>
    <recommendedName>
        <fullName evidence="2">Antitoxin</fullName>
    </recommendedName>
</protein>
<geneLocation type="plasmid" evidence="3 4">
    <name>unnamed1</name>
</geneLocation>
<dbReference type="AlphaFoldDB" id="A0A7L5DYL2"/>
<reference evidence="3 4" key="1">
    <citation type="submission" date="2020-04" db="EMBL/GenBank/DDBJ databases">
        <title>Genome sequencing of novel species.</title>
        <authorList>
            <person name="Heo J."/>
            <person name="Kim S.-J."/>
            <person name="Kim J.-S."/>
            <person name="Hong S.-B."/>
            <person name="Kwon S.-W."/>
        </authorList>
    </citation>
    <scope>NUCLEOTIDE SEQUENCE [LARGE SCALE GENOMIC DNA]</scope>
    <source>
        <strain evidence="3 4">CJU-R4</strain>
        <plasmid evidence="3 4">unnamed1</plasmid>
    </source>
</reference>
<evidence type="ECO:0000313" key="4">
    <source>
        <dbReference type="Proteomes" id="UP000501128"/>
    </source>
</evidence>
<keyword evidence="3" id="KW-0614">Plasmid</keyword>
<dbReference type="Pfam" id="PF02604">
    <property type="entry name" value="PhdYeFM_antitox"/>
    <property type="match status" value="1"/>
</dbReference>
<keyword evidence="4" id="KW-1185">Reference proteome</keyword>
<proteinExistence type="inferred from homology"/>
<sequence length="75" mass="8315">MDTLLVNEFRKQVGEYLNQTYYAGKAFTLMKGNRPMAALVPMSLLERLTQLEDQLASQVLAADPQADPSIDAPTN</sequence>